<evidence type="ECO:0000313" key="2">
    <source>
        <dbReference type="Proteomes" id="UP001174909"/>
    </source>
</evidence>
<feature type="non-terminal residue" evidence="1">
    <location>
        <position position="67"/>
    </location>
</feature>
<dbReference type="EMBL" id="CASHTH010002660">
    <property type="protein sequence ID" value="CAI8033342.1"/>
    <property type="molecule type" value="Genomic_DNA"/>
</dbReference>
<dbReference type="AlphaFoldDB" id="A0AA35X0I8"/>
<evidence type="ECO:0000313" key="1">
    <source>
        <dbReference type="EMBL" id="CAI8033342.1"/>
    </source>
</evidence>
<accession>A0AA35X0I8</accession>
<keyword evidence="2" id="KW-1185">Reference proteome</keyword>
<dbReference type="Proteomes" id="UP001174909">
    <property type="component" value="Unassembled WGS sequence"/>
</dbReference>
<protein>
    <submittedName>
        <fullName evidence="1">Uncharacterized protein</fullName>
    </submittedName>
</protein>
<reference evidence="1" key="1">
    <citation type="submission" date="2023-03" db="EMBL/GenBank/DDBJ databases">
        <authorList>
            <person name="Steffen K."/>
            <person name="Cardenas P."/>
        </authorList>
    </citation>
    <scope>NUCLEOTIDE SEQUENCE</scope>
</reference>
<organism evidence="1 2">
    <name type="scientific">Geodia barretti</name>
    <name type="common">Barrett's horny sponge</name>
    <dbReference type="NCBI Taxonomy" id="519541"/>
    <lineage>
        <taxon>Eukaryota</taxon>
        <taxon>Metazoa</taxon>
        <taxon>Porifera</taxon>
        <taxon>Demospongiae</taxon>
        <taxon>Heteroscleromorpha</taxon>
        <taxon>Tetractinellida</taxon>
        <taxon>Astrophorina</taxon>
        <taxon>Geodiidae</taxon>
        <taxon>Geodia</taxon>
    </lineage>
</organism>
<proteinExistence type="predicted"/>
<comment type="caution">
    <text evidence="1">The sequence shown here is derived from an EMBL/GenBank/DDBJ whole genome shotgun (WGS) entry which is preliminary data.</text>
</comment>
<name>A0AA35X0I8_GEOBA</name>
<sequence length="67" mass="7339">MGELIGNSPAKGCFVAIQCNFTTEITFIALKRNGENLRLSGDNSMPASNYTVYVHDLEKDGLPNKHP</sequence>
<gene>
    <name evidence="1" type="ORF">GBAR_LOCUS18812</name>
</gene>